<gene>
    <name evidence="1" type="ORF">M406DRAFT_72736</name>
</gene>
<evidence type="ECO:0000313" key="1">
    <source>
        <dbReference type="EMBL" id="KAF3762752.1"/>
    </source>
</evidence>
<dbReference type="OrthoDB" id="5244622at2759"/>
<dbReference type="GeneID" id="63842702"/>
<accession>A0A9P5CM01</accession>
<name>A0A9P5CM01_CRYP1</name>
<dbReference type="RefSeq" id="XP_040773731.1">
    <property type="nucleotide sequence ID" value="XM_040925573.1"/>
</dbReference>
<dbReference type="EMBL" id="MU032350">
    <property type="protein sequence ID" value="KAF3762752.1"/>
    <property type="molecule type" value="Genomic_DNA"/>
</dbReference>
<organism evidence="1 2">
    <name type="scientific">Cryphonectria parasitica (strain ATCC 38755 / EP155)</name>
    <dbReference type="NCBI Taxonomy" id="660469"/>
    <lineage>
        <taxon>Eukaryota</taxon>
        <taxon>Fungi</taxon>
        <taxon>Dikarya</taxon>
        <taxon>Ascomycota</taxon>
        <taxon>Pezizomycotina</taxon>
        <taxon>Sordariomycetes</taxon>
        <taxon>Sordariomycetidae</taxon>
        <taxon>Diaporthales</taxon>
        <taxon>Cryphonectriaceae</taxon>
        <taxon>Cryphonectria-Endothia species complex</taxon>
        <taxon>Cryphonectria</taxon>
    </lineage>
</organism>
<evidence type="ECO:0000313" key="2">
    <source>
        <dbReference type="Proteomes" id="UP000803844"/>
    </source>
</evidence>
<proteinExistence type="predicted"/>
<sequence length="484" mass="53765">MDAATPPRTIEKGCVVVINYLPQDITIRDILPRVRGGGVANITLSQMGTLKMATITFKEASSAALYNAACHKLGHSIWAFKPNDSAPAPRKTQFAEVVYCTKLNGELDNDPSISALEPKLALPDGIELVWKAFDFPKLLRTPHYRDQIEDVWMDSPEEDATGRVTFVNLHIWFTSISIALGAQFTAYCKHSRNNDSHEWFNFLRFETDPCEADESTLMSHDGPSSVFAWHSYPQTSLLSLNDLGQLDKLFMAWQSVLHPIAAKTPSAMADESKDITNTGPKLTKLEARLMQLLREGQQRISEKYFAGPVNGNSNFSRHLGRRAAHNNQYSGHRYGYVGSPDCQTPSATSYLAALSDFSLLVAKTSPYCRGPLVSPALPLENLLTASSATSNETDDAADKEDNVALPDQDLKDLVTTQKTYPDYSRENWEAGIRHSASWSVSMDEFCAMSDEQWKAFGTIFYIAPKGFNTSKRHDSGGKRSFLDE</sequence>
<reference evidence="1" key="1">
    <citation type="journal article" date="2020" name="Phytopathology">
        <title>Genome sequence of the chestnut blight fungus Cryphonectria parasitica EP155: A fundamental resource for an archetypical invasive plant pathogen.</title>
        <authorList>
            <person name="Crouch J.A."/>
            <person name="Dawe A."/>
            <person name="Aerts A."/>
            <person name="Barry K."/>
            <person name="Churchill A.C.L."/>
            <person name="Grimwood J."/>
            <person name="Hillman B."/>
            <person name="Milgroom M.G."/>
            <person name="Pangilinan J."/>
            <person name="Smith M."/>
            <person name="Salamov A."/>
            <person name="Schmutz J."/>
            <person name="Yadav J."/>
            <person name="Grigoriev I.V."/>
            <person name="Nuss D."/>
        </authorList>
    </citation>
    <scope>NUCLEOTIDE SEQUENCE</scope>
    <source>
        <strain evidence="1">EP155</strain>
    </source>
</reference>
<keyword evidence="2" id="KW-1185">Reference proteome</keyword>
<protein>
    <submittedName>
        <fullName evidence="1">Uncharacterized protein</fullName>
    </submittedName>
</protein>
<comment type="caution">
    <text evidence="1">The sequence shown here is derived from an EMBL/GenBank/DDBJ whole genome shotgun (WGS) entry which is preliminary data.</text>
</comment>
<dbReference type="AlphaFoldDB" id="A0A9P5CM01"/>
<dbReference type="Proteomes" id="UP000803844">
    <property type="component" value="Unassembled WGS sequence"/>
</dbReference>